<keyword evidence="9" id="KW-1185">Reference proteome</keyword>
<feature type="transmembrane region" description="Helical" evidence="6">
    <location>
        <begin position="111"/>
        <end position="129"/>
    </location>
</feature>
<dbReference type="Pfam" id="PF07690">
    <property type="entry name" value="MFS_1"/>
    <property type="match status" value="1"/>
</dbReference>
<name>D5WVG8_KYRT2</name>
<evidence type="ECO:0000256" key="4">
    <source>
        <dbReference type="ARBA" id="ARBA00022989"/>
    </source>
</evidence>
<evidence type="ECO:0000256" key="3">
    <source>
        <dbReference type="ARBA" id="ARBA00022692"/>
    </source>
</evidence>
<feature type="transmembrane region" description="Helical" evidence="6">
    <location>
        <begin position="141"/>
        <end position="164"/>
    </location>
</feature>
<evidence type="ECO:0000256" key="1">
    <source>
        <dbReference type="ARBA" id="ARBA00004651"/>
    </source>
</evidence>
<evidence type="ECO:0000256" key="5">
    <source>
        <dbReference type="ARBA" id="ARBA00023136"/>
    </source>
</evidence>
<keyword evidence="2" id="KW-0813">Transport</keyword>
<evidence type="ECO:0000256" key="6">
    <source>
        <dbReference type="SAM" id="Phobius"/>
    </source>
</evidence>
<dbReference type="InterPro" id="IPR036259">
    <property type="entry name" value="MFS_trans_sf"/>
</dbReference>
<organism evidence="8 9">
    <name type="scientific">Kyrpidia tusciae (strain DSM 2912 / NBRC 15312 / T2)</name>
    <name type="common">Bacillus tusciae</name>
    <dbReference type="NCBI Taxonomy" id="562970"/>
    <lineage>
        <taxon>Bacteria</taxon>
        <taxon>Bacillati</taxon>
        <taxon>Bacillota</taxon>
        <taxon>Bacilli</taxon>
        <taxon>Bacillales</taxon>
        <taxon>Alicyclobacillaceae</taxon>
        <taxon>Kyrpidia</taxon>
    </lineage>
</organism>
<protein>
    <submittedName>
        <fullName evidence="8">Major facilitator superfamily MFS_1</fullName>
    </submittedName>
</protein>
<feature type="domain" description="Major facilitator superfamily (MFS) profile" evidence="7">
    <location>
        <begin position="15"/>
        <end position="405"/>
    </location>
</feature>
<accession>D5WVG8</accession>
<feature type="transmembrane region" description="Helical" evidence="6">
    <location>
        <begin position="291"/>
        <end position="310"/>
    </location>
</feature>
<evidence type="ECO:0000313" key="8">
    <source>
        <dbReference type="EMBL" id="ADG05578.1"/>
    </source>
</evidence>
<evidence type="ECO:0000256" key="2">
    <source>
        <dbReference type="ARBA" id="ARBA00022448"/>
    </source>
</evidence>
<keyword evidence="5 6" id="KW-0472">Membrane</keyword>
<feature type="transmembrane region" description="Helical" evidence="6">
    <location>
        <begin position="347"/>
        <end position="367"/>
    </location>
</feature>
<proteinExistence type="predicted"/>
<feature type="transmembrane region" description="Helical" evidence="6">
    <location>
        <begin position="86"/>
        <end position="105"/>
    </location>
</feature>
<dbReference type="Gene3D" id="1.20.1250.20">
    <property type="entry name" value="MFS general substrate transporter like domains"/>
    <property type="match status" value="2"/>
</dbReference>
<evidence type="ECO:0000313" key="9">
    <source>
        <dbReference type="Proteomes" id="UP000002368"/>
    </source>
</evidence>
<gene>
    <name evidence="8" type="ordered locus">Btus_0825</name>
</gene>
<comment type="subcellular location">
    <subcellularLocation>
        <location evidence="1">Cell membrane</location>
        <topology evidence="1">Multi-pass membrane protein</topology>
    </subcellularLocation>
</comment>
<dbReference type="PANTHER" id="PTHR23521">
    <property type="entry name" value="TRANSPORTER MFS SUPERFAMILY"/>
    <property type="match status" value="1"/>
</dbReference>
<dbReference type="PROSITE" id="PS50850">
    <property type="entry name" value="MFS"/>
    <property type="match status" value="1"/>
</dbReference>
<dbReference type="RefSeq" id="WP_013074870.1">
    <property type="nucleotide sequence ID" value="NC_014098.1"/>
</dbReference>
<dbReference type="GO" id="GO:0005886">
    <property type="term" value="C:plasma membrane"/>
    <property type="evidence" value="ECO:0007669"/>
    <property type="project" value="UniProtKB-SubCell"/>
</dbReference>
<dbReference type="STRING" id="562970.Btus_0825"/>
<feature type="transmembrane region" description="Helical" evidence="6">
    <location>
        <begin position="316"/>
        <end position="335"/>
    </location>
</feature>
<feature type="transmembrane region" description="Helical" evidence="6">
    <location>
        <begin position="54"/>
        <end position="74"/>
    </location>
</feature>
<sequence>MDMQREMTQEIRRHPFVALGLISVAELFTLSLWFSGSAIAHQLEQYWSLNPLMGGWITGAVQIGFVVGALISSFLSLADRYNPRKLFAAAAVLGAVVNVLIIVSHNAIFGLILRFLTGVMLAGVYPVAVKLVSLWFPKGRGVAIGILIAALTMGSALPHLVVAILPEFPWRIIVIVNSILALIGAGIVYFGLPDARQDNGRIESLSLHVLGAVVRNRAVMLANYGYFGHMWELYAMWTWIPAFLGANLRALHQTQSVVLTSVLSFVVIGVSGAVGSWFGGWFADRFGRTTSTILSMAVSGSCALLIGLTYGRSYELMLLIAVVWGVFVIADSAQFSAATTEVSDPDCVGTALTFQMAIGFFITNLSINLIPVLESRIGWNWAFATLAVGPALGIVAMARLRRHPDAVKIANGKR</sequence>
<feature type="transmembrane region" description="Helical" evidence="6">
    <location>
        <begin position="379"/>
        <end position="398"/>
    </location>
</feature>
<dbReference type="Proteomes" id="UP000002368">
    <property type="component" value="Chromosome"/>
</dbReference>
<reference evidence="8 9" key="1">
    <citation type="journal article" date="2011" name="Stand. Genomic Sci.">
        <title>Complete genome sequence of the thermophilic, hydrogen-oxidizing Bacillus tusciae type strain (T2) and reclassification in the new genus, Kyrpidia gen. nov. as Kyrpidia tusciae comb. nov. and emendation of the family Alicyclobacillaceae da Costa and Rainey, 2010.</title>
        <authorList>
            <person name="Klenk H.P."/>
            <person name="Lapidus A."/>
            <person name="Chertkov O."/>
            <person name="Copeland A."/>
            <person name="Del Rio T.G."/>
            <person name="Nolan M."/>
            <person name="Lucas S."/>
            <person name="Chen F."/>
            <person name="Tice H."/>
            <person name="Cheng J.F."/>
            <person name="Han C."/>
            <person name="Bruce D."/>
            <person name="Goodwin L."/>
            <person name="Pitluck S."/>
            <person name="Pati A."/>
            <person name="Ivanova N."/>
            <person name="Mavromatis K."/>
            <person name="Daum C."/>
            <person name="Chen A."/>
            <person name="Palaniappan K."/>
            <person name="Chang Y.J."/>
            <person name="Land M."/>
            <person name="Hauser L."/>
            <person name="Jeffries C.D."/>
            <person name="Detter J.C."/>
            <person name="Rohde M."/>
            <person name="Abt B."/>
            <person name="Pukall R."/>
            <person name="Goker M."/>
            <person name="Bristow J."/>
            <person name="Markowitz V."/>
            <person name="Hugenholtz P."/>
            <person name="Eisen J.A."/>
        </authorList>
    </citation>
    <scope>NUCLEOTIDE SEQUENCE [LARGE SCALE GENOMIC DNA]</scope>
    <source>
        <strain evidence="8 9">DSM 2912</strain>
    </source>
</reference>
<dbReference type="EMBL" id="CP002017">
    <property type="protein sequence ID" value="ADG05578.1"/>
    <property type="molecule type" value="Genomic_DNA"/>
</dbReference>
<dbReference type="eggNOG" id="COG2271">
    <property type="taxonomic scope" value="Bacteria"/>
</dbReference>
<feature type="transmembrane region" description="Helical" evidence="6">
    <location>
        <begin position="16"/>
        <end position="34"/>
    </location>
</feature>
<feature type="transmembrane region" description="Helical" evidence="6">
    <location>
        <begin position="256"/>
        <end position="279"/>
    </location>
</feature>
<dbReference type="InterPro" id="IPR011701">
    <property type="entry name" value="MFS"/>
</dbReference>
<evidence type="ECO:0000259" key="7">
    <source>
        <dbReference type="PROSITE" id="PS50850"/>
    </source>
</evidence>
<dbReference type="AlphaFoldDB" id="D5WVG8"/>
<dbReference type="PANTHER" id="PTHR23521:SF3">
    <property type="entry name" value="MFS TRANSPORTER"/>
    <property type="match status" value="1"/>
</dbReference>
<feature type="transmembrane region" description="Helical" evidence="6">
    <location>
        <begin position="170"/>
        <end position="192"/>
    </location>
</feature>
<dbReference type="HOGENOM" id="CLU_056365_0_0_9"/>
<dbReference type="KEGG" id="bts:Btus_0825"/>
<keyword evidence="3 6" id="KW-0812">Transmembrane</keyword>
<keyword evidence="4 6" id="KW-1133">Transmembrane helix</keyword>
<dbReference type="SUPFAM" id="SSF103473">
    <property type="entry name" value="MFS general substrate transporter"/>
    <property type="match status" value="1"/>
</dbReference>
<dbReference type="InterPro" id="IPR020846">
    <property type="entry name" value="MFS_dom"/>
</dbReference>
<dbReference type="GO" id="GO:0022857">
    <property type="term" value="F:transmembrane transporter activity"/>
    <property type="evidence" value="ECO:0007669"/>
    <property type="project" value="InterPro"/>
</dbReference>